<keyword evidence="2" id="KW-1185">Reference proteome</keyword>
<evidence type="ECO:0000313" key="2">
    <source>
        <dbReference type="Proteomes" id="UP000249748"/>
    </source>
</evidence>
<name>A0ACD1I271_9EURO</name>
<reference evidence="1" key="1">
    <citation type="submission" date="2018-02" db="EMBL/GenBank/DDBJ databases">
        <title>The genomes of Aspergillus section Nigri reveals drivers in fungal speciation.</title>
        <authorList>
            <consortium name="DOE Joint Genome Institute"/>
            <person name="Vesth T.C."/>
            <person name="Nybo J."/>
            <person name="Theobald S."/>
            <person name="Brandl J."/>
            <person name="Frisvad J.C."/>
            <person name="Nielsen K.F."/>
            <person name="Lyhne E.K."/>
            <person name="Kogle M.E."/>
            <person name="Kuo A."/>
            <person name="Riley R."/>
            <person name="Clum A."/>
            <person name="Nolan M."/>
            <person name="Lipzen A."/>
            <person name="Salamov A."/>
            <person name="Henrissat B."/>
            <person name="Wiebenga A."/>
            <person name="De vries R.P."/>
            <person name="Grigoriev I.V."/>
            <person name="Mortensen U.H."/>
            <person name="Andersen M.R."/>
            <person name="Baker S.E."/>
        </authorList>
    </citation>
    <scope>NUCLEOTIDE SEQUENCE</scope>
    <source>
        <strain evidence="1">CBS 115574</strain>
    </source>
</reference>
<sequence length="452" mass="50375">MQQFTQWKNWRRPSQRQPHEPVLTTEDEAFLREITSDPAKQGTVSPTIENDTPLSPISPVPTDTFDTTQSPVSPAEEFGKELGEEERKIREKTERSQSVSQGSKAESSTQKKRPWSWIRRKSTVDKKGSESASEAAPAPSASSDAQPAEAKEDDEAKQEAEDMTEILERLNLAAENNRVFSISDETRELLRKFTLIFKDLVNGVPTAYHDLEMLLKNGNKQLQSTYSNLPKFLQSLIEKLPEKWTETLAPEVLAAATEKASKSGINVDNVGKAAAAANKMGLKVPSLKELVGKPAALVGMLRSIMAFLRARFPAVLGMNVLWSMALFILLFVLWYCHKRGREVRLENERLVTEEEIGKLNDESPEGKIRNTETLTTTAPRGASAAEIRQGVKEVQQAREAATTTNDAKDKENEPKDDISTRPKRSKSILSIWPRSDPKPTPAEPKIEPYPGT</sequence>
<gene>
    <name evidence="1" type="ORF">BO79DRAFT_202903</name>
</gene>
<organism evidence="1 2">
    <name type="scientific">Aspergillus costaricaensis CBS 115574</name>
    <dbReference type="NCBI Taxonomy" id="1448317"/>
    <lineage>
        <taxon>Eukaryota</taxon>
        <taxon>Fungi</taxon>
        <taxon>Dikarya</taxon>
        <taxon>Ascomycota</taxon>
        <taxon>Pezizomycotina</taxon>
        <taxon>Eurotiomycetes</taxon>
        <taxon>Eurotiomycetidae</taxon>
        <taxon>Eurotiales</taxon>
        <taxon>Aspergillaceae</taxon>
        <taxon>Aspergillus</taxon>
        <taxon>Aspergillus subgen. Circumdati</taxon>
    </lineage>
</organism>
<protein>
    <submittedName>
        <fullName evidence="1">Uncharacterized protein</fullName>
    </submittedName>
</protein>
<dbReference type="Proteomes" id="UP000249748">
    <property type="component" value="Unassembled WGS sequence"/>
</dbReference>
<proteinExistence type="predicted"/>
<accession>A0ACD1I271</accession>
<dbReference type="EMBL" id="KZ824575">
    <property type="protein sequence ID" value="RAK84368.1"/>
    <property type="molecule type" value="Genomic_DNA"/>
</dbReference>
<evidence type="ECO:0000313" key="1">
    <source>
        <dbReference type="EMBL" id="RAK84368.1"/>
    </source>
</evidence>